<dbReference type="PIRSF" id="PIRSF005813">
    <property type="entry name" value="MSH2"/>
    <property type="match status" value="1"/>
</dbReference>
<evidence type="ECO:0000259" key="11">
    <source>
        <dbReference type="PROSITE" id="PS00486"/>
    </source>
</evidence>
<evidence type="ECO:0000256" key="8">
    <source>
        <dbReference type="ARBA" id="ARBA00029792"/>
    </source>
</evidence>
<dbReference type="GO" id="GO:0140664">
    <property type="term" value="F:ATP-dependent DNA damage sensor activity"/>
    <property type="evidence" value="ECO:0007669"/>
    <property type="project" value="InterPro"/>
</dbReference>
<dbReference type="SUPFAM" id="SSF53150">
    <property type="entry name" value="DNA repair protein MutS, domain II"/>
    <property type="match status" value="1"/>
</dbReference>
<dbReference type="OrthoDB" id="276261at2759"/>
<feature type="compositionally biased region" description="Acidic residues" evidence="10">
    <location>
        <begin position="852"/>
        <end position="861"/>
    </location>
</feature>
<dbReference type="SMART" id="SM00534">
    <property type="entry name" value="MUTSac"/>
    <property type="match status" value="1"/>
</dbReference>
<dbReference type="InterPro" id="IPR045076">
    <property type="entry name" value="MutS"/>
</dbReference>
<comment type="similarity">
    <text evidence="1">Belongs to the DNA mismatch repair MutS family. MSH3 subfamily.</text>
</comment>
<dbReference type="InterPro" id="IPR000432">
    <property type="entry name" value="DNA_mismatch_repair_MutS_C"/>
</dbReference>
<dbReference type="Gene3D" id="1.10.1420.10">
    <property type="match status" value="2"/>
</dbReference>
<feature type="region of interest" description="Disordered" evidence="10">
    <location>
        <begin position="1"/>
        <end position="56"/>
    </location>
</feature>
<evidence type="ECO:0000256" key="9">
    <source>
        <dbReference type="ARBA" id="ARBA00073774"/>
    </source>
</evidence>
<evidence type="ECO:0000256" key="7">
    <source>
        <dbReference type="ARBA" id="ARBA00025902"/>
    </source>
</evidence>
<dbReference type="FunFam" id="3.40.50.300:FF:000870">
    <property type="entry name" value="MutS protein homolog 4"/>
    <property type="match status" value="1"/>
</dbReference>
<feature type="compositionally biased region" description="Polar residues" evidence="10">
    <location>
        <begin position="1"/>
        <end position="34"/>
    </location>
</feature>
<evidence type="ECO:0000256" key="10">
    <source>
        <dbReference type="SAM" id="MobiDB-lite"/>
    </source>
</evidence>
<dbReference type="Pfam" id="PF05190">
    <property type="entry name" value="MutS_IV"/>
    <property type="match status" value="1"/>
</dbReference>
<evidence type="ECO:0000256" key="4">
    <source>
        <dbReference type="ARBA" id="ARBA00022840"/>
    </source>
</evidence>
<keyword evidence="13" id="KW-1185">Reference proteome</keyword>
<dbReference type="SMART" id="SM00533">
    <property type="entry name" value="MUTSd"/>
    <property type="match status" value="1"/>
</dbReference>
<dbReference type="GO" id="GO:0030983">
    <property type="term" value="F:mismatched DNA binding"/>
    <property type="evidence" value="ECO:0007669"/>
    <property type="project" value="InterPro"/>
</dbReference>
<dbReference type="AlphaFoldDB" id="A0A8H8UDH4"/>
<evidence type="ECO:0000313" key="12">
    <source>
        <dbReference type="EMBL" id="TVY40144.1"/>
    </source>
</evidence>
<dbReference type="Gene3D" id="3.40.50.300">
    <property type="entry name" value="P-loop containing nucleotide triphosphate hydrolases"/>
    <property type="match status" value="1"/>
</dbReference>
<dbReference type="PANTHER" id="PTHR11361">
    <property type="entry name" value="DNA MISMATCH REPAIR PROTEIN MUTS FAMILY MEMBER"/>
    <property type="match status" value="1"/>
</dbReference>
<keyword evidence="6" id="KW-0469">Meiosis</keyword>
<evidence type="ECO:0000256" key="1">
    <source>
        <dbReference type="ARBA" id="ARBA00007094"/>
    </source>
</evidence>
<dbReference type="InterPro" id="IPR007860">
    <property type="entry name" value="DNA_mmatch_repair_MutS_con_dom"/>
</dbReference>
<dbReference type="Gene3D" id="3.30.420.110">
    <property type="entry name" value="MutS, connector domain"/>
    <property type="match status" value="1"/>
</dbReference>
<gene>
    <name evidence="12" type="primary">MSH4</name>
    <name evidence="12" type="ORF">LOCC1_G006923</name>
</gene>
<keyword evidence="5" id="KW-0238">DNA-binding</keyword>
<dbReference type="InterPro" id="IPR007696">
    <property type="entry name" value="DNA_mismatch_repair_MutS_core"/>
</dbReference>
<dbReference type="GO" id="GO:0005634">
    <property type="term" value="C:nucleus"/>
    <property type="evidence" value="ECO:0007669"/>
    <property type="project" value="TreeGrafter"/>
</dbReference>
<evidence type="ECO:0000256" key="5">
    <source>
        <dbReference type="ARBA" id="ARBA00023125"/>
    </source>
</evidence>
<dbReference type="SUPFAM" id="SSF48334">
    <property type="entry name" value="DNA repair protein MutS, domain III"/>
    <property type="match status" value="1"/>
</dbReference>
<evidence type="ECO:0000256" key="2">
    <source>
        <dbReference type="ARBA" id="ARBA00022151"/>
    </source>
</evidence>
<comment type="subunit">
    <text evidence="7">Heterodimer consisting of MSH2-MSH3 (MutS beta). Forms a ternary complex with MutL alpha (MLH1-PMS1).</text>
</comment>
<comment type="caution">
    <text evidence="12">The sequence shown here is derived from an EMBL/GenBank/DDBJ whole genome shotgun (WGS) entry which is preliminary data.</text>
</comment>
<dbReference type="PROSITE" id="PS00486">
    <property type="entry name" value="DNA_MISMATCH_REPAIR_2"/>
    <property type="match status" value="1"/>
</dbReference>
<feature type="region of interest" description="Disordered" evidence="10">
    <location>
        <begin position="847"/>
        <end position="873"/>
    </location>
</feature>
<dbReference type="GO" id="GO:0005524">
    <property type="term" value="F:ATP binding"/>
    <property type="evidence" value="ECO:0007669"/>
    <property type="project" value="UniProtKB-KW"/>
</dbReference>
<evidence type="ECO:0000313" key="13">
    <source>
        <dbReference type="Proteomes" id="UP000443090"/>
    </source>
</evidence>
<name>A0A8H8UDH4_9HELO</name>
<accession>A0A8H8UDH4</accession>
<dbReference type="Proteomes" id="UP000443090">
    <property type="component" value="Unassembled WGS sequence"/>
</dbReference>
<dbReference type="Pfam" id="PF05192">
    <property type="entry name" value="MutS_III"/>
    <property type="match status" value="1"/>
</dbReference>
<keyword evidence="3" id="KW-0547">Nucleotide-binding</keyword>
<reference evidence="12 13" key="1">
    <citation type="submission" date="2018-05" db="EMBL/GenBank/DDBJ databases">
        <title>Genome sequencing and assembly of the regulated plant pathogen Lachnellula willkommii and related sister species for the development of diagnostic species identification markers.</title>
        <authorList>
            <person name="Giroux E."/>
            <person name="Bilodeau G."/>
        </authorList>
    </citation>
    <scope>NUCLEOTIDE SEQUENCE [LARGE SCALE GENOMIC DNA]</scope>
    <source>
        <strain evidence="12 13">CBS 160.35</strain>
    </source>
</reference>
<dbReference type="InterPro" id="IPR011184">
    <property type="entry name" value="DNA_mismatch_repair_Msh2"/>
</dbReference>
<dbReference type="Pfam" id="PF00488">
    <property type="entry name" value="MutS_V"/>
    <property type="match status" value="1"/>
</dbReference>
<dbReference type="InterPro" id="IPR007861">
    <property type="entry name" value="DNA_mismatch_repair_MutS_clamp"/>
</dbReference>
<protein>
    <recommendedName>
        <fullName evidence="2 9">DNA mismatch repair protein MSH3</fullName>
    </recommendedName>
    <alternativeName>
        <fullName evidence="2 9">DNA mismatch repair protein MSH3</fullName>
    </alternativeName>
    <alternativeName>
        <fullName evidence="8">MutS protein homolog 3</fullName>
    </alternativeName>
</protein>
<dbReference type="GO" id="GO:0006298">
    <property type="term" value="P:mismatch repair"/>
    <property type="evidence" value="ECO:0007669"/>
    <property type="project" value="InterPro"/>
</dbReference>
<dbReference type="SUPFAM" id="SSF52540">
    <property type="entry name" value="P-loop containing nucleoside triphosphate hydrolases"/>
    <property type="match status" value="1"/>
</dbReference>
<proteinExistence type="inferred from homology"/>
<dbReference type="Pfam" id="PF05188">
    <property type="entry name" value="MutS_II"/>
    <property type="match status" value="1"/>
</dbReference>
<dbReference type="InterPro" id="IPR036678">
    <property type="entry name" value="MutS_con_dom_sf"/>
</dbReference>
<organism evidence="12 13">
    <name type="scientific">Lachnellula occidentalis</name>
    <dbReference type="NCBI Taxonomy" id="215460"/>
    <lineage>
        <taxon>Eukaryota</taxon>
        <taxon>Fungi</taxon>
        <taxon>Dikarya</taxon>
        <taxon>Ascomycota</taxon>
        <taxon>Pezizomycotina</taxon>
        <taxon>Leotiomycetes</taxon>
        <taxon>Helotiales</taxon>
        <taxon>Lachnaceae</taxon>
        <taxon>Lachnellula</taxon>
    </lineage>
</organism>
<dbReference type="EMBL" id="QGMI01000470">
    <property type="protein sequence ID" value="TVY40144.1"/>
    <property type="molecule type" value="Genomic_DNA"/>
</dbReference>
<dbReference type="PANTHER" id="PTHR11361:SF21">
    <property type="entry name" value="MUTS PROTEIN HOMOLOG 4"/>
    <property type="match status" value="1"/>
</dbReference>
<dbReference type="GO" id="GO:0007131">
    <property type="term" value="P:reciprocal meiotic recombination"/>
    <property type="evidence" value="ECO:0007669"/>
    <property type="project" value="TreeGrafter"/>
</dbReference>
<evidence type="ECO:0000256" key="3">
    <source>
        <dbReference type="ARBA" id="ARBA00022741"/>
    </source>
</evidence>
<keyword evidence="4" id="KW-0067">ATP-binding</keyword>
<dbReference type="InterPro" id="IPR027417">
    <property type="entry name" value="P-loop_NTPase"/>
</dbReference>
<dbReference type="InterPro" id="IPR036187">
    <property type="entry name" value="DNA_mismatch_repair_MutS_sf"/>
</dbReference>
<feature type="domain" description="DNA mismatch repair proteins mutS family" evidence="11">
    <location>
        <begin position="672"/>
        <end position="688"/>
    </location>
</feature>
<sequence length="885" mass="99210">MATPRPSTAHSYASTSYQNGYTTSTSQAYGTRPSTARPGTARPSTGRRSRAGSAIGGGESQQIICAINEGRGITPTVGLAFVNISTGEAVLSQICDNQFYAKTLNKLQVFEPTAILIVSTAGPPNPKSTMYKIVEENIIGAKMVLVDRRYWSETSGLEFISQLAFAEDVEAIKVAIGGSYFATCCFAATLKYMELQMSLTFAFRSLRIKFQPSEGSMMIDLSTIQSLELIQNIHTPKSKESLFGLMNQTLTPMGSRQLRSNILQPLTQPEVLVHRWDAVEELTSKDDMFYQTRLGYLFSPADYLHVGLKAFHDIEKLLTSLIIIPTRPDIRHSEQSINNVLMLKAFVESALKLYETLAGARSELILEIRGHMCPENIHPTIQLIAEVINDDVTYQKAPLDLRNQRTYAVKTGVSGLLDVARDTFREATQDVHQHVTEINQTHEMQVDTRYDNSRRYYLRVFESDFNDRALPDILINKYRKKGFIECQTLDLLKLNQKIEDSHQEVVLMSDKTVQELLDNIRGEIPNLFKVCESIAMLDMIAAFAHLATTSDYCKPEISDCIVIQGGRHAIREKVHKNNKFISNDVYATQQTRFQIITGCNMSGKSTYIRSTALMCVMAQVGSFVPAQYACFPMIRQLFARVSMDDSIEANVSTFASEMRETAYILRNIDKHSLAIIDELGRGTSTRDGLAIALSIAEALVESKALVWFATHFREIAQIMKDRPGVINSHLAVNMSEENTMTMLYKVKSDFVKEEHYGLALARVVDLPAQVLEVAETVSSTLEAQTEAKKQSSKSCAIAKRRKIVLSLREVLQQAADSPMEGKVLLNWLRKLQVEFVRRMDQIENDVVSSVTEDAESEDEQAEGMATPDNDIARGRSTRLERWLSY</sequence>
<evidence type="ECO:0000256" key="6">
    <source>
        <dbReference type="ARBA" id="ARBA00023254"/>
    </source>
</evidence>